<dbReference type="GeneID" id="39869614"/>
<keyword evidence="2" id="KW-1133">Transmembrane helix</keyword>
<dbReference type="KEGG" id="pmal:PMUG01_11015400"/>
<protein>
    <recommendedName>
        <fullName evidence="5">Pv-fam-d protein</fullName>
    </recommendedName>
</protein>
<accession>A0A1D3SM55</accession>
<feature type="region of interest" description="Disordered" evidence="1">
    <location>
        <begin position="225"/>
        <end position="283"/>
    </location>
</feature>
<dbReference type="EMBL" id="LT594632">
    <property type="protein sequence ID" value="SCO92909.1"/>
    <property type="molecule type" value="Genomic_DNA"/>
</dbReference>
<keyword evidence="2" id="KW-0812">Transmembrane</keyword>
<name>A0A1D3SM55_PLAMA</name>
<dbReference type="OrthoDB" id="385122at2759"/>
<keyword evidence="2" id="KW-0472">Membrane</keyword>
<evidence type="ECO:0000313" key="3">
    <source>
        <dbReference type="EMBL" id="SCO92909.1"/>
    </source>
</evidence>
<keyword evidence="4" id="KW-1185">Reference proteome</keyword>
<evidence type="ECO:0000256" key="1">
    <source>
        <dbReference type="SAM" id="MobiDB-lite"/>
    </source>
</evidence>
<feature type="compositionally biased region" description="Basic and acidic residues" evidence="1">
    <location>
        <begin position="236"/>
        <end position="246"/>
    </location>
</feature>
<evidence type="ECO:0000313" key="4">
    <source>
        <dbReference type="Proteomes" id="UP000219813"/>
    </source>
</evidence>
<dbReference type="RefSeq" id="XP_028862349.1">
    <property type="nucleotide sequence ID" value="XM_029005795.1"/>
</dbReference>
<evidence type="ECO:0000256" key="2">
    <source>
        <dbReference type="SAM" id="Phobius"/>
    </source>
</evidence>
<feature type="compositionally biased region" description="Polar residues" evidence="1">
    <location>
        <begin position="251"/>
        <end position="269"/>
    </location>
</feature>
<gene>
    <name evidence="3" type="primary">PmUG01_11015400</name>
    <name evidence="3" type="ORF">PMUG01_11015400</name>
</gene>
<sequence length="391" mass="46241">MFLTKKKITKFPFVKLLSCIILIWIFQYSNKSNFGKSWDRNINRNNAVDIIIRRSLRERVPMPQMYNVYTSESSINSVNDEYNNYDNNDEYYYDDNNDEYYYDDNNDECYYYDDEYPASVAKLSSEDEAYFNKLIDKYIRNEKYPGNRVEVKYVQDIPKPPNKFIYEEEMEQPIDKSSNHNNYQKPLNKLQNVGDRYNSHYDSLESDDDLSEIFVDSSKYASHYKEQSGLSESENDYYKKQPDSSKHHNYRSQAVTDKSTKSSRTFSNMNERKRQNKRGKKKRKGIIKKVLYPLTNFVKKTDAIYESELLKTLMANVVNKNSKKKRGFNKKIVDGLTITSPVLAMSIFLLLFALQNVTPGIVISVFFVVLALYYVFHKYKKCKHLCKVYGK</sequence>
<organism evidence="3 4">
    <name type="scientific">Plasmodium malariae</name>
    <dbReference type="NCBI Taxonomy" id="5858"/>
    <lineage>
        <taxon>Eukaryota</taxon>
        <taxon>Sar</taxon>
        <taxon>Alveolata</taxon>
        <taxon>Apicomplexa</taxon>
        <taxon>Aconoidasida</taxon>
        <taxon>Haemosporida</taxon>
        <taxon>Plasmodiidae</taxon>
        <taxon>Plasmodium</taxon>
        <taxon>Plasmodium (Plasmodium)</taxon>
    </lineage>
</organism>
<feature type="compositionally biased region" description="Basic residues" evidence="1">
    <location>
        <begin position="274"/>
        <end position="283"/>
    </location>
</feature>
<dbReference type="AlphaFoldDB" id="A0A1D3SM55"/>
<proteinExistence type="predicted"/>
<feature type="transmembrane region" description="Helical" evidence="2">
    <location>
        <begin position="360"/>
        <end position="376"/>
    </location>
</feature>
<feature type="transmembrane region" description="Helical" evidence="2">
    <location>
        <begin position="332"/>
        <end position="354"/>
    </location>
</feature>
<reference evidence="3 4" key="1">
    <citation type="submission" date="2016-06" db="EMBL/GenBank/DDBJ databases">
        <authorList>
            <consortium name="Pathogen Informatics"/>
        </authorList>
    </citation>
    <scope>NUCLEOTIDE SEQUENCE [LARGE SCALE GENOMIC DNA]</scope>
</reference>
<dbReference type="VEuPathDB" id="PlasmoDB:PmUG01_11015400"/>
<dbReference type="Proteomes" id="UP000219813">
    <property type="component" value="Chromosome 11"/>
</dbReference>
<dbReference type="OMA" id="ISTHQMN"/>
<evidence type="ECO:0008006" key="5">
    <source>
        <dbReference type="Google" id="ProtNLM"/>
    </source>
</evidence>